<dbReference type="EMBL" id="RDRB01000014">
    <property type="protein sequence ID" value="ROT95868.1"/>
    <property type="molecule type" value="Genomic_DNA"/>
</dbReference>
<reference evidence="2 3" key="1">
    <citation type="submission" date="2018-10" db="EMBL/GenBank/DDBJ databases">
        <title>Histidinibacterium lentulum gen. nov., sp. nov., a marine bacterium from the culture broth of Picochlorum sp. 122.</title>
        <authorList>
            <person name="Wang G."/>
        </authorList>
    </citation>
    <scope>NUCLEOTIDE SEQUENCE [LARGE SCALE GENOMIC DNA]</scope>
    <source>
        <strain evidence="2 3">B17</strain>
    </source>
</reference>
<proteinExistence type="predicted"/>
<name>A0A3N2QL03_9RHOB</name>
<sequence>MTERPRDGLADEELDALFSAARSGGAPVPLSADFVERVVADAAAERAASRPADAVKAGRVPGAGLWAMLGGWAGASGLVAATAVGVWIGVAQPLDLPALGAAPVELTLMPESDLFGMEG</sequence>
<accession>A0A3N2QL03</accession>
<protein>
    <submittedName>
        <fullName evidence="2">Dihydroorotate dehydrogenase</fullName>
    </submittedName>
</protein>
<evidence type="ECO:0000256" key="1">
    <source>
        <dbReference type="SAM" id="Phobius"/>
    </source>
</evidence>
<dbReference type="AlphaFoldDB" id="A0A3N2QL03"/>
<keyword evidence="1" id="KW-1133">Transmembrane helix</keyword>
<evidence type="ECO:0000313" key="3">
    <source>
        <dbReference type="Proteomes" id="UP000268016"/>
    </source>
</evidence>
<gene>
    <name evidence="2" type="ORF">EAT49_19615</name>
</gene>
<keyword evidence="1" id="KW-0472">Membrane</keyword>
<keyword evidence="3" id="KW-1185">Reference proteome</keyword>
<keyword evidence="1" id="KW-0812">Transmembrane</keyword>
<feature type="transmembrane region" description="Helical" evidence="1">
    <location>
        <begin position="65"/>
        <end position="90"/>
    </location>
</feature>
<comment type="caution">
    <text evidence="2">The sequence shown here is derived from an EMBL/GenBank/DDBJ whole genome shotgun (WGS) entry which is preliminary data.</text>
</comment>
<organism evidence="2 3">
    <name type="scientific">Histidinibacterium lentulum</name>
    <dbReference type="NCBI Taxonomy" id="2480588"/>
    <lineage>
        <taxon>Bacteria</taxon>
        <taxon>Pseudomonadati</taxon>
        <taxon>Pseudomonadota</taxon>
        <taxon>Alphaproteobacteria</taxon>
        <taxon>Rhodobacterales</taxon>
        <taxon>Paracoccaceae</taxon>
        <taxon>Histidinibacterium</taxon>
    </lineage>
</organism>
<dbReference type="RefSeq" id="WP_123644017.1">
    <property type="nucleotide sequence ID" value="NZ_ML119093.1"/>
</dbReference>
<dbReference type="Proteomes" id="UP000268016">
    <property type="component" value="Unassembled WGS sequence"/>
</dbReference>
<evidence type="ECO:0000313" key="2">
    <source>
        <dbReference type="EMBL" id="ROT95868.1"/>
    </source>
</evidence>